<comment type="caution">
    <text evidence="3">The sequence shown here is derived from an EMBL/GenBank/DDBJ whole genome shotgun (WGS) entry which is preliminary data.</text>
</comment>
<dbReference type="Proteomes" id="UP000433876">
    <property type="component" value="Unassembled WGS sequence"/>
</dbReference>
<reference evidence="3 4" key="1">
    <citation type="submission" date="2017-07" db="EMBL/GenBank/DDBJ databases">
        <title>Genome sequence of the Sordaria macrospora wild type strain R19027.</title>
        <authorList>
            <person name="Nowrousian M."/>
            <person name="Teichert I."/>
            <person name="Kueck U."/>
        </authorList>
    </citation>
    <scope>NUCLEOTIDE SEQUENCE [LARGE SCALE GENOMIC DNA]</scope>
    <source>
        <strain evidence="3 4">R19027</strain>
        <tissue evidence="3">Mycelium</tissue>
    </source>
</reference>
<sequence length="311" mass="34255">MATVEHCLCCFEALVAYHERRKPMSLSEIEKSWAEYINNTIDDDDDDKEATAVSSSKAPQIPALRRLVEATLPSSSSSSSSTSLATTSSSNSSSNSNTTFQSGISTPATSIASSASPAPPSAPAPVYESPLFVTWNVVHHDSSSDDDDDDDNDDNVSLRGCIGTFESQPLSSGLPSYALTSALQDTRFHPISRAELPSLQVAVTLLTDFEPAADAMDWELGKHGLRISFVYRGRRYGATYLPDVAPEQGWTKEETVVSLMRKAGWEGNKARWREVELRVVRYQGKKEKLKYEEYKAWRDWVDEKRAAAAAE</sequence>
<proteinExistence type="predicted"/>
<feature type="domain" description="AMMECR1" evidence="2">
    <location>
        <begin position="91"/>
        <end position="298"/>
    </location>
</feature>
<feature type="compositionally biased region" description="Low complexity" evidence="1">
    <location>
        <begin position="74"/>
        <end position="102"/>
    </location>
</feature>
<organism evidence="3 4">
    <name type="scientific">Sordaria macrospora</name>
    <dbReference type="NCBI Taxonomy" id="5147"/>
    <lineage>
        <taxon>Eukaryota</taxon>
        <taxon>Fungi</taxon>
        <taxon>Dikarya</taxon>
        <taxon>Ascomycota</taxon>
        <taxon>Pezizomycotina</taxon>
        <taxon>Sordariomycetes</taxon>
        <taxon>Sordariomycetidae</taxon>
        <taxon>Sordariales</taxon>
        <taxon>Sordariaceae</taxon>
        <taxon>Sordaria</taxon>
    </lineage>
</organism>
<dbReference type="InterPro" id="IPR036071">
    <property type="entry name" value="AMMECR1_dom_sf"/>
</dbReference>
<feature type="region of interest" description="Disordered" evidence="1">
    <location>
        <begin position="72"/>
        <end position="102"/>
    </location>
</feature>
<dbReference type="InterPro" id="IPR002733">
    <property type="entry name" value="AMMECR1_domain"/>
</dbReference>
<evidence type="ECO:0000313" key="3">
    <source>
        <dbReference type="EMBL" id="KAA8628568.1"/>
    </source>
</evidence>
<dbReference type="AlphaFoldDB" id="A0A8S8ZHC6"/>
<dbReference type="PANTHER" id="PTHR13016">
    <property type="entry name" value="AMMECR1 HOMOLOG"/>
    <property type="match status" value="1"/>
</dbReference>
<evidence type="ECO:0000313" key="4">
    <source>
        <dbReference type="Proteomes" id="UP000433876"/>
    </source>
</evidence>
<gene>
    <name evidence="3" type="ORF">SMACR_06406</name>
</gene>
<dbReference type="Gene3D" id="3.30.700.20">
    <property type="entry name" value="Hypothetical protein ph0010, domain 1"/>
    <property type="match status" value="1"/>
</dbReference>
<evidence type="ECO:0000256" key="1">
    <source>
        <dbReference type="SAM" id="MobiDB-lite"/>
    </source>
</evidence>
<dbReference type="VEuPathDB" id="FungiDB:SMAC_06406"/>
<evidence type="ECO:0000259" key="2">
    <source>
        <dbReference type="PROSITE" id="PS51112"/>
    </source>
</evidence>
<dbReference type="SUPFAM" id="SSF143447">
    <property type="entry name" value="AMMECR1-like"/>
    <property type="match status" value="1"/>
</dbReference>
<dbReference type="PROSITE" id="PS51112">
    <property type="entry name" value="AMMECR1"/>
    <property type="match status" value="1"/>
</dbReference>
<protein>
    <recommendedName>
        <fullName evidence="2">AMMECR1 domain-containing protein</fullName>
    </recommendedName>
</protein>
<dbReference type="EMBL" id="NMPR01000175">
    <property type="protein sequence ID" value="KAA8628568.1"/>
    <property type="molecule type" value="Genomic_DNA"/>
</dbReference>
<dbReference type="NCBIfam" id="TIGR00296">
    <property type="entry name" value="TIGR00296 family protein"/>
    <property type="match status" value="1"/>
</dbReference>
<name>A0A8S8ZHC6_SORMA</name>
<dbReference type="Pfam" id="PF01871">
    <property type="entry name" value="AMMECR1"/>
    <property type="match status" value="1"/>
</dbReference>
<dbReference type="PANTHER" id="PTHR13016:SF0">
    <property type="entry name" value="AMME SYNDROME CANDIDATE GENE 1 PROTEIN"/>
    <property type="match status" value="1"/>
</dbReference>
<accession>A0A8S8ZHC6</accession>
<dbReference type="InterPro" id="IPR023473">
    <property type="entry name" value="AMMECR1"/>
</dbReference>
<dbReference type="InterPro" id="IPR027485">
    <property type="entry name" value="AMMECR1_N"/>
</dbReference>